<reference evidence="3" key="1">
    <citation type="submission" date="2024-02" db="UniProtKB">
        <authorList>
            <consortium name="WormBaseParasite"/>
        </authorList>
    </citation>
    <scope>IDENTIFICATION</scope>
</reference>
<protein>
    <submittedName>
        <fullName evidence="3">Uncharacterized protein</fullName>
    </submittedName>
</protein>
<evidence type="ECO:0000256" key="1">
    <source>
        <dbReference type="SAM" id="Phobius"/>
    </source>
</evidence>
<evidence type="ECO:0000313" key="3">
    <source>
        <dbReference type="WBParaSite" id="MBELARI_LOCUS13459"/>
    </source>
</evidence>
<keyword evidence="1" id="KW-1133">Transmembrane helix</keyword>
<proteinExistence type="predicted"/>
<evidence type="ECO:0000313" key="2">
    <source>
        <dbReference type="Proteomes" id="UP000887575"/>
    </source>
</evidence>
<accession>A0AAF3EHK8</accession>
<keyword evidence="2" id="KW-1185">Reference proteome</keyword>
<dbReference type="Proteomes" id="UP000887575">
    <property type="component" value="Unassembled WGS sequence"/>
</dbReference>
<feature type="transmembrane region" description="Helical" evidence="1">
    <location>
        <begin position="21"/>
        <end position="49"/>
    </location>
</feature>
<keyword evidence="1" id="KW-0812">Transmembrane</keyword>
<name>A0AAF3EHK8_9BILA</name>
<sequence>MKKLKKSGKASRAEILLMYQMIITSIMVLLGYSIVYQMISIIVNALFGFNLYNAFTYLTSASYYFFFHFYNLYFIPSEAIHV</sequence>
<dbReference type="AlphaFoldDB" id="A0AAF3EHK8"/>
<organism evidence="2 3">
    <name type="scientific">Mesorhabditis belari</name>
    <dbReference type="NCBI Taxonomy" id="2138241"/>
    <lineage>
        <taxon>Eukaryota</taxon>
        <taxon>Metazoa</taxon>
        <taxon>Ecdysozoa</taxon>
        <taxon>Nematoda</taxon>
        <taxon>Chromadorea</taxon>
        <taxon>Rhabditida</taxon>
        <taxon>Rhabditina</taxon>
        <taxon>Rhabditomorpha</taxon>
        <taxon>Rhabditoidea</taxon>
        <taxon>Rhabditidae</taxon>
        <taxon>Mesorhabditinae</taxon>
        <taxon>Mesorhabditis</taxon>
    </lineage>
</organism>
<keyword evidence="1" id="KW-0472">Membrane</keyword>
<dbReference type="WBParaSite" id="MBELARI_LOCUS13459">
    <property type="protein sequence ID" value="MBELARI_LOCUS13459"/>
    <property type="gene ID" value="MBELARI_LOCUS13459"/>
</dbReference>
<feature type="transmembrane region" description="Helical" evidence="1">
    <location>
        <begin position="55"/>
        <end position="75"/>
    </location>
</feature>